<protein>
    <submittedName>
        <fullName evidence="2">Uncharacterized protein</fullName>
    </submittedName>
</protein>
<accession>A0A9Q1IIF0</accession>
<evidence type="ECO:0000256" key="1">
    <source>
        <dbReference type="SAM" id="MobiDB-lite"/>
    </source>
</evidence>
<evidence type="ECO:0000313" key="3">
    <source>
        <dbReference type="Proteomes" id="UP001152622"/>
    </source>
</evidence>
<proteinExistence type="predicted"/>
<organism evidence="2 3">
    <name type="scientific">Synaphobranchus kaupii</name>
    <name type="common">Kaup's arrowtooth eel</name>
    <dbReference type="NCBI Taxonomy" id="118154"/>
    <lineage>
        <taxon>Eukaryota</taxon>
        <taxon>Metazoa</taxon>
        <taxon>Chordata</taxon>
        <taxon>Craniata</taxon>
        <taxon>Vertebrata</taxon>
        <taxon>Euteleostomi</taxon>
        <taxon>Actinopterygii</taxon>
        <taxon>Neopterygii</taxon>
        <taxon>Teleostei</taxon>
        <taxon>Anguilliformes</taxon>
        <taxon>Synaphobranchidae</taxon>
        <taxon>Synaphobranchus</taxon>
    </lineage>
</organism>
<keyword evidence="3" id="KW-1185">Reference proteome</keyword>
<feature type="compositionally biased region" description="Basic and acidic residues" evidence="1">
    <location>
        <begin position="51"/>
        <end position="72"/>
    </location>
</feature>
<comment type="caution">
    <text evidence="2">The sequence shown here is derived from an EMBL/GenBank/DDBJ whole genome shotgun (WGS) entry which is preliminary data.</text>
</comment>
<evidence type="ECO:0000313" key="2">
    <source>
        <dbReference type="EMBL" id="KAJ8340967.1"/>
    </source>
</evidence>
<name>A0A9Q1IIF0_SYNKA</name>
<sequence>MRMRPHESLENSIELDSGPTGPIPEISVTVANANGEAQRPRTEGLGAEPGAESRAEVRRQKSIRRLLEDGGGPHRAGPVLGHTHRCSGFGFPG</sequence>
<dbReference type="EMBL" id="JAINUF010000015">
    <property type="protein sequence ID" value="KAJ8340967.1"/>
    <property type="molecule type" value="Genomic_DNA"/>
</dbReference>
<reference evidence="2" key="1">
    <citation type="journal article" date="2023" name="Science">
        <title>Genome structures resolve the early diversification of teleost fishes.</title>
        <authorList>
            <person name="Parey E."/>
            <person name="Louis A."/>
            <person name="Montfort J."/>
            <person name="Bouchez O."/>
            <person name="Roques C."/>
            <person name="Iampietro C."/>
            <person name="Lluch J."/>
            <person name="Castinel A."/>
            <person name="Donnadieu C."/>
            <person name="Desvignes T."/>
            <person name="Floi Bucao C."/>
            <person name="Jouanno E."/>
            <person name="Wen M."/>
            <person name="Mejri S."/>
            <person name="Dirks R."/>
            <person name="Jansen H."/>
            <person name="Henkel C."/>
            <person name="Chen W.J."/>
            <person name="Zahm M."/>
            <person name="Cabau C."/>
            <person name="Klopp C."/>
            <person name="Thompson A.W."/>
            <person name="Robinson-Rechavi M."/>
            <person name="Braasch I."/>
            <person name="Lecointre G."/>
            <person name="Bobe J."/>
            <person name="Postlethwait J.H."/>
            <person name="Berthelot C."/>
            <person name="Roest Crollius H."/>
            <person name="Guiguen Y."/>
        </authorList>
    </citation>
    <scope>NUCLEOTIDE SEQUENCE</scope>
    <source>
        <strain evidence="2">WJC10195</strain>
    </source>
</reference>
<dbReference type="Proteomes" id="UP001152622">
    <property type="component" value="Chromosome 15"/>
</dbReference>
<dbReference type="AlphaFoldDB" id="A0A9Q1IIF0"/>
<feature type="region of interest" description="Disordered" evidence="1">
    <location>
        <begin position="1"/>
        <end position="93"/>
    </location>
</feature>
<gene>
    <name evidence="2" type="ORF">SKAU_G00332580</name>
</gene>